<comment type="catalytic activity">
    <reaction evidence="7">
        <text>[protein-PII]-L-tyrosine + UTP = [protein-PII]-uridylyl-L-tyrosine + diphosphate</text>
        <dbReference type="Rhea" id="RHEA:13673"/>
        <dbReference type="Rhea" id="RHEA-COMP:12147"/>
        <dbReference type="Rhea" id="RHEA-COMP:12148"/>
        <dbReference type="ChEBI" id="CHEBI:33019"/>
        <dbReference type="ChEBI" id="CHEBI:46398"/>
        <dbReference type="ChEBI" id="CHEBI:46858"/>
        <dbReference type="ChEBI" id="CHEBI:90602"/>
        <dbReference type="EC" id="2.7.7.59"/>
    </reaction>
</comment>
<evidence type="ECO:0000256" key="1">
    <source>
        <dbReference type="ARBA" id="ARBA00022679"/>
    </source>
</evidence>
<dbReference type="InterPro" id="IPR006674">
    <property type="entry name" value="HD_domain"/>
</dbReference>
<reference evidence="10" key="2">
    <citation type="submission" date="2024-09" db="EMBL/GenBank/DDBJ databases">
        <authorList>
            <person name="Veyrier F.J."/>
        </authorList>
    </citation>
    <scope>NUCLEOTIDE SEQUENCE</scope>
    <source>
        <strain evidence="10">17694</strain>
    </source>
</reference>
<comment type="similarity">
    <text evidence="7">Belongs to the GlnD family.</text>
</comment>
<comment type="function">
    <text evidence="7">Modifies, by uridylylation and deuridylylation, the PII regulatory proteins (GlnB and homologs), in response to the nitrogen status of the cell that GlnD senses through the glutamine level. Under low glutamine levels, catalyzes the conversion of the PII proteins and UTP to PII-UMP and PPi, while under higher glutamine levels, GlnD hydrolyzes PII-UMP to PII and UMP (deuridylylation). Thus, controls uridylylation state and activity of the PII proteins, and plays an important role in the regulation of nitrogen metabolism.</text>
</comment>
<feature type="domain" description="ACT" evidence="8">
    <location>
        <begin position="662"/>
        <end position="741"/>
    </location>
</feature>
<dbReference type="PROSITE" id="PS51831">
    <property type="entry name" value="HD"/>
    <property type="match status" value="1"/>
</dbReference>
<dbReference type="RefSeq" id="WP_027009995.1">
    <property type="nucleotide sequence ID" value="NZ_CP091521.1"/>
</dbReference>
<dbReference type="EC" id="2.7.7.59" evidence="7"/>
<dbReference type="AlphaFoldDB" id="A0A8T9MYZ7"/>
<feature type="domain" description="ACT" evidence="8">
    <location>
        <begin position="773"/>
        <end position="840"/>
    </location>
</feature>
<keyword evidence="11" id="KW-1185">Reference proteome</keyword>
<dbReference type="GO" id="GO:0008773">
    <property type="term" value="F:[protein-PII] uridylyltransferase activity"/>
    <property type="evidence" value="ECO:0007669"/>
    <property type="project" value="UniProtKB-UniRule"/>
</dbReference>
<keyword evidence="5 7" id="KW-0460">Magnesium</keyword>
<evidence type="ECO:0000256" key="6">
    <source>
        <dbReference type="ARBA" id="ARBA00023268"/>
    </source>
</evidence>
<dbReference type="PANTHER" id="PTHR47320">
    <property type="entry name" value="BIFUNCTIONAL URIDYLYLTRANSFERASE/URIDYLYL-REMOVING ENZYME"/>
    <property type="match status" value="1"/>
</dbReference>
<dbReference type="SMART" id="SM00471">
    <property type="entry name" value="HDc"/>
    <property type="match status" value="1"/>
</dbReference>
<comment type="caution">
    <text evidence="7">Lacks conserved residue(s) required for the propagation of feature annotation.</text>
</comment>
<dbReference type="PROSITE" id="PS51671">
    <property type="entry name" value="ACT"/>
    <property type="match status" value="2"/>
</dbReference>
<dbReference type="InterPro" id="IPR003607">
    <property type="entry name" value="HD/PDEase_dom"/>
</dbReference>
<dbReference type="InterPro" id="IPR013546">
    <property type="entry name" value="PII_UdlTrfase/GS_AdlTrfase"/>
</dbReference>
<organism evidence="10 11">
    <name type="scientific">Conchiformibius kuhniae</name>
    <dbReference type="NCBI Taxonomy" id="211502"/>
    <lineage>
        <taxon>Bacteria</taxon>
        <taxon>Pseudomonadati</taxon>
        <taxon>Pseudomonadota</taxon>
        <taxon>Betaproteobacteria</taxon>
        <taxon>Neisseriales</taxon>
        <taxon>Neisseriaceae</taxon>
        <taxon>Conchiformibius</taxon>
    </lineage>
</organism>
<evidence type="ECO:0000256" key="2">
    <source>
        <dbReference type="ARBA" id="ARBA00022695"/>
    </source>
</evidence>
<keyword evidence="2 7" id="KW-0548">Nucleotidyltransferase</keyword>
<evidence type="ECO:0000256" key="5">
    <source>
        <dbReference type="ARBA" id="ARBA00022842"/>
    </source>
</evidence>
<evidence type="ECO:0000313" key="11">
    <source>
        <dbReference type="Proteomes" id="UP000831534"/>
    </source>
</evidence>
<comment type="catalytic activity">
    <reaction evidence="7">
        <text>[protein-PII]-uridylyl-L-tyrosine + H2O = [protein-PII]-L-tyrosine + UMP + H(+)</text>
        <dbReference type="Rhea" id="RHEA:48600"/>
        <dbReference type="Rhea" id="RHEA-COMP:12147"/>
        <dbReference type="Rhea" id="RHEA-COMP:12148"/>
        <dbReference type="ChEBI" id="CHEBI:15377"/>
        <dbReference type="ChEBI" id="CHEBI:15378"/>
        <dbReference type="ChEBI" id="CHEBI:46858"/>
        <dbReference type="ChEBI" id="CHEBI:57865"/>
        <dbReference type="ChEBI" id="CHEBI:90602"/>
    </reaction>
</comment>
<reference evidence="10" key="1">
    <citation type="journal article" date="2022" name="Res Sq">
        <title>Evolution of multicellular longitudinally dividing oral cavity symbionts (Neisseriaceae).</title>
        <authorList>
            <person name="Nyongesa S."/>
            <person name="Weber P."/>
            <person name="Bernet E."/>
            <person name="Pullido F."/>
            <person name="Nieckarz M."/>
            <person name="Delaby M."/>
            <person name="Nieves C."/>
            <person name="Viehboeck T."/>
            <person name="Krause N."/>
            <person name="Rivera-Millot A."/>
            <person name="Nakamura A."/>
            <person name="Vischer N."/>
            <person name="VanNieuwenhze M."/>
            <person name="Brun Y."/>
            <person name="Cava F."/>
            <person name="Bulgheresi S."/>
            <person name="Veyrier F."/>
        </authorList>
    </citation>
    <scope>NUCLEOTIDE SEQUENCE</scope>
    <source>
        <strain evidence="10">17694</strain>
    </source>
</reference>
<keyword evidence="6 7" id="KW-0511">Multifunctional enzyme</keyword>
<dbReference type="EMBL" id="CP091521">
    <property type="protein sequence ID" value="UOP05708.2"/>
    <property type="molecule type" value="Genomic_DNA"/>
</dbReference>
<sequence length="840" mass="94260">MPATACKIRLAQRRHAAAETYRHTRNPYNFFRAYTLALQDTAAELWHHAFPDGGRIALLATGGFGRGEVYPHSDVDLAAAAPDDLTENEAAQLARFVQLLWDTGLAPALKSGSIDELCTAARHDLTADTAFLEARFLCGNPDTARAFLHECARRRDTVSFIEGKLLEMDKRHTRRSALMLEPDIKNGAGGLRDIHTMMWLAKAQGLSADFHDMVRRGIITRAEAGLLIYGYKTLARLRIDLHLAANRAEERLRFDLQTRLGEGAGADTPHEACERVMASFYRAAKTVLQLNGILIPMLRGRVYSAWPRVVSDIDPDYYTVDNRLAVRDLGLFAKSPEHLFKILDIWQQRRDLAGIAPKTLRAWWSASHGIGSAFYTDPANRDRFIGWFKHGTGLTALLRHLNLYGVLSRYLPQWKPIVGLLQHDLFHIYPVDDHILTVVANVRRLAMEEHAHELPFASSLMRGFEPKYVLYAAALLHDIAKGRGGDHAVLGAQDAGRFAADHRLPAGDAQLLAWLVREHLLMSQTAQKSDFADPAVLDKFCAAVHTPERLTALYLLTVADIRGTNPEIWNSWKAQLLSRLYSAALRRLSGEAPPPDPRTRAETELATHGIDSKTCRRLTNALGEAYFARHDQTEILWHLPLLAPDWERPCAHIRVLDGETLQVLVYMPDAPRLFTRLCRIFGTMGLDIVAARAYITAHAHILDTFTVRLPDNSTAADTPRLQHRLQTRLDGFVGGHRDVAHTAPPKPRRRARHLPIAPHITLTADERQHGWYHLDVIAVNRPCLLADITEVFAEHNISLRHAKISTMADRVEDGFLIVCPQLADPIKQWSFVCALRARLS</sequence>
<protein>
    <recommendedName>
        <fullName evidence="7">Bifunctional uridylyltransferase/uridylyl-removing enzyme</fullName>
        <shortName evidence="7">UTase/UR</shortName>
    </recommendedName>
    <alternativeName>
        <fullName evidence="7">Bifunctional [protein-PII] modification enzyme</fullName>
    </alternativeName>
    <alternativeName>
        <fullName evidence="7">Bifunctional nitrogen sensor protein</fullName>
    </alternativeName>
    <domain>
        <recommendedName>
            <fullName evidence="7">[Protein-PII] uridylyltransferase</fullName>
            <shortName evidence="7">PII uridylyltransferase</shortName>
            <shortName evidence="7">UTase</shortName>
            <ecNumber evidence="7">2.7.7.59</ecNumber>
        </recommendedName>
    </domain>
    <domain>
        <recommendedName>
            <fullName evidence="7">[Protein-PII]-UMP uridylyl-removing enzyme</fullName>
            <shortName evidence="7">UR</shortName>
            <ecNumber evidence="7">3.1.4.-</ecNumber>
        </recommendedName>
    </domain>
</protein>
<feature type="domain" description="HD" evidence="9">
    <location>
        <begin position="431"/>
        <end position="553"/>
    </location>
</feature>
<proteinExistence type="inferred from homology"/>
<dbReference type="InterPro" id="IPR010043">
    <property type="entry name" value="UTase/UR"/>
</dbReference>
<dbReference type="SUPFAM" id="SSF81301">
    <property type="entry name" value="Nucleotidyltransferase"/>
    <property type="match status" value="1"/>
</dbReference>
<dbReference type="EC" id="3.1.4.-" evidence="7"/>
<feature type="region of interest" description="Uridylyltransferase" evidence="7">
    <location>
        <begin position="1"/>
        <end position="312"/>
    </location>
</feature>
<dbReference type="SUPFAM" id="SSF55021">
    <property type="entry name" value="ACT-like"/>
    <property type="match status" value="2"/>
</dbReference>
<keyword evidence="4 7" id="KW-0378">Hydrolase</keyword>
<gene>
    <name evidence="7 10" type="primary">glnD</name>
    <name evidence="10" type="ORF">LVJ77_11055</name>
</gene>
<dbReference type="CDD" id="cd05401">
    <property type="entry name" value="NT_GlnE_GlnD_like"/>
    <property type="match status" value="1"/>
</dbReference>
<dbReference type="HAMAP" id="MF_00277">
    <property type="entry name" value="PII_uridylyl_transf"/>
    <property type="match status" value="1"/>
</dbReference>
<dbReference type="KEGG" id="ckh:LVJ77_11055"/>
<dbReference type="Pfam" id="PF08335">
    <property type="entry name" value="GlnD_UR_UTase"/>
    <property type="match status" value="1"/>
</dbReference>
<dbReference type="InterPro" id="IPR045865">
    <property type="entry name" value="ACT-like_dom_sf"/>
</dbReference>
<evidence type="ECO:0000256" key="4">
    <source>
        <dbReference type="ARBA" id="ARBA00022801"/>
    </source>
</evidence>
<accession>A0A8T9MYZ7</accession>
<dbReference type="CDD" id="cd04900">
    <property type="entry name" value="ACT_UUR-like_1"/>
    <property type="match status" value="1"/>
</dbReference>
<comment type="domain">
    <text evidence="7">Has four distinct domains: an N-terminal nucleotidyltransferase (NT) domain responsible for UTase activity, a central HD domain that encodes UR activity, and two C-terminal ACT domains that seem to have a role in glutamine sensing.</text>
</comment>
<dbReference type="Pfam" id="PF01966">
    <property type="entry name" value="HD"/>
    <property type="match status" value="1"/>
</dbReference>
<dbReference type="NCBIfam" id="TIGR01693">
    <property type="entry name" value="UTase_glnD"/>
    <property type="match status" value="1"/>
</dbReference>
<keyword evidence="3" id="KW-0677">Repeat</keyword>
<dbReference type="PANTHER" id="PTHR47320:SF1">
    <property type="entry name" value="BIFUNCTIONAL URIDYLYLTRANSFERASE_URIDYLYL-REMOVING ENZYME"/>
    <property type="match status" value="1"/>
</dbReference>
<dbReference type="GO" id="GO:0008081">
    <property type="term" value="F:phosphoric diester hydrolase activity"/>
    <property type="evidence" value="ECO:0007669"/>
    <property type="project" value="UniProtKB-UniRule"/>
</dbReference>
<dbReference type="InterPro" id="IPR002912">
    <property type="entry name" value="ACT_dom"/>
</dbReference>
<name>A0A8T9MYZ7_9NEIS</name>
<dbReference type="Gene3D" id="1.10.3210.10">
    <property type="entry name" value="Hypothetical protein af1432"/>
    <property type="match status" value="1"/>
</dbReference>
<dbReference type="Proteomes" id="UP000831534">
    <property type="component" value="Chromosome"/>
</dbReference>
<dbReference type="GO" id="GO:0006808">
    <property type="term" value="P:regulation of nitrogen utilization"/>
    <property type="evidence" value="ECO:0007669"/>
    <property type="project" value="UniProtKB-UniRule"/>
</dbReference>
<dbReference type="InterPro" id="IPR043519">
    <property type="entry name" value="NT_sf"/>
</dbReference>
<evidence type="ECO:0000259" key="8">
    <source>
        <dbReference type="PROSITE" id="PS51671"/>
    </source>
</evidence>
<dbReference type="CDD" id="cd00077">
    <property type="entry name" value="HDc"/>
    <property type="match status" value="1"/>
</dbReference>
<dbReference type="SUPFAM" id="SSF109604">
    <property type="entry name" value="HD-domain/PDEase-like"/>
    <property type="match status" value="1"/>
</dbReference>
<evidence type="ECO:0000256" key="3">
    <source>
        <dbReference type="ARBA" id="ARBA00022737"/>
    </source>
</evidence>
<dbReference type="PIRSF" id="PIRSF006288">
    <property type="entry name" value="PII_uridyltransf"/>
    <property type="match status" value="1"/>
</dbReference>
<evidence type="ECO:0000256" key="7">
    <source>
        <dbReference type="HAMAP-Rule" id="MF_00277"/>
    </source>
</evidence>
<comment type="cofactor">
    <cofactor evidence="7">
        <name>Mg(2+)</name>
        <dbReference type="ChEBI" id="CHEBI:18420"/>
    </cofactor>
</comment>
<keyword evidence="1 7" id="KW-0808">Transferase</keyword>
<evidence type="ECO:0000313" key="10">
    <source>
        <dbReference type="EMBL" id="UOP05708.2"/>
    </source>
</evidence>
<comment type="activity regulation">
    <text evidence="7">Uridylyltransferase (UTase) activity is inhibited by glutamine, while glutamine activates uridylyl-removing (UR) activity.</text>
</comment>
<dbReference type="SUPFAM" id="SSF81593">
    <property type="entry name" value="Nucleotidyltransferase substrate binding subunit/domain"/>
    <property type="match status" value="1"/>
</dbReference>
<evidence type="ECO:0000259" key="9">
    <source>
        <dbReference type="PROSITE" id="PS51831"/>
    </source>
</evidence>